<evidence type="ECO:0000256" key="1">
    <source>
        <dbReference type="SAM" id="MobiDB-lite"/>
    </source>
</evidence>
<gene>
    <name evidence="2" type="ORF">FEQUK3_LOCUS4080</name>
</gene>
<organism evidence="2 3">
    <name type="scientific">Fusarium equiseti</name>
    <name type="common">Fusarium scirpi</name>
    <dbReference type="NCBI Taxonomy" id="61235"/>
    <lineage>
        <taxon>Eukaryota</taxon>
        <taxon>Fungi</taxon>
        <taxon>Dikarya</taxon>
        <taxon>Ascomycota</taxon>
        <taxon>Pezizomycotina</taxon>
        <taxon>Sordariomycetes</taxon>
        <taxon>Hypocreomycetidae</taxon>
        <taxon>Hypocreales</taxon>
        <taxon>Nectriaceae</taxon>
        <taxon>Fusarium</taxon>
        <taxon>Fusarium incarnatum-equiseti species complex</taxon>
    </lineage>
</organism>
<name>A0A8J2IYP5_FUSEQ</name>
<feature type="compositionally biased region" description="Low complexity" evidence="1">
    <location>
        <begin position="9"/>
        <end position="20"/>
    </location>
</feature>
<reference evidence="2" key="1">
    <citation type="submission" date="2021-05" db="EMBL/GenBank/DDBJ databases">
        <authorList>
            <person name="Khan N."/>
        </authorList>
    </citation>
    <scope>NUCLEOTIDE SEQUENCE</scope>
</reference>
<sequence length="343" mass="38941">MTSSTSAPVDDSSVIISASDTPSPIMMPSAIMDSSPSTSDGTATDKKVEEFRRFPDLPKELRLGIWEAMAPTQHDALMGCRVTSDDDDNGTTNYWKILSPLMHPDTLTGRGSCKEALKTWRKAKILTLFMPLRSLALTSLDHLSLNVEAIATLWPDPRMLNGLFLSLQRRETYLQLKPVKTFYVGLTAIVCDQTVSPDAYSELGEMKFRTYTLDDPALVDLLSKCNAPRKRHASDECFLATIQDYWGNDERNEELRETWRHLRNLPRGELLPELKPVIIAVNTMQHIELRSALDFRTHLIQSKVSYSCETSCMMEADFMAVPPHLRPRLIRQHRCERCWPAQL</sequence>
<dbReference type="EMBL" id="CAJSTJ010000123">
    <property type="protein sequence ID" value="CAG7558373.1"/>
    <property type="molecule type" value="Genomic_DNA"/>
</dbReference>
<dbReference type="Proteomes" id="UP000693738">
    <property type="component" value="Unassembled WGS sequence"/>
</dbReference>
<evidence type="ECO:0000313" key="2">
    <source>
        <dbReference type="EMBL" id="CAG7558373.1"/>
    </source>
</evidence>
<dbReference type="AlphaFoldDB" id="A0A8J2IYP5"/>
<accession>A0A8J2IYP5</accession>
<evidence type="ECO:0000313" key="3">
    <source>
        <dbReference type="Proteomes" id="UP000693738"/>
    </source>
</evidence>
<protein>
    <submittedName>
        <fullName evidence="2">Uncharacterized protein</fullName>
    </submittedName>
</protein>
<feature type="region of interest" description="Disordered" evidence="1">
    <location>
        <begin position="1"/>
        <end position="24"/>
    </location>
</feature>
<comment type="caution">
    <text evidence="2">The sequence shown here is derived from an EMBL/GenBank/DDBJ whole genome shotgun (WGS) entry which is preliminary data.</text>
</comment>
<proteinExistence type="predicted"/>